<dbReference type="CDD" id="cd05333">
    <property type="entry name" value="BKR_SDR_c"/>
    <property type="match status" value="1"/>
</dbReference>
<dbReference type="InterPro" id="IPR011284">
    <property type="entry name" value="3oxo_ACP_reduc"/>
</dbReference>
<dbReference type="GO" id="GO:0004316">
    <property type="term" value="F:3-oxoacyl-[acyl-carrier-protein] reductase (NADPH) activity"/>
    <property type="evidence" value="ECO:0007669"/>
    <property type="project" value="UniProtKB-UniRule"/>
</dbReference>
<dbReference type="InterPro" id="IPR020904">
    <property type="entry name" value="Sc_DH/Rdtase_CS"/>
</dbReference>
<gene>
    <name evidence="8" type="primary">fabG_4</name>
    <name evidence="8" type="ORF">NCTC13093_01596</name>
</gene>
<feature type="domain" description="Ketoreductase" evidence="7">
    <location>
        <begin position="9"/>
        <end position="186"/>
    </location>
</feature>
<evidence type="ECO:0000256" key="6">
    <source>
        <dbReference type="RuleBase" id="RU366074"/>
    </source>
</evidence>
<protein>
    <recommendedName>
        <fullName evidence="6">3-oxoacyl-[acyl-carrier-protein] reductase</fullName>
        <ecNumber evidence="6">1.1.1.100</ecNumber>
    </recommendedName>
</protein>
<dbReference type="InterPro" id="IPR057326">
    <property type="entry name" value="KR_dom"/>
</dbReference>
<keyword evidence="5 6" id="KW-0521">NADP</keyword>
<dbReference type="SMART" id="SM00822">
    <property type="entry name" value="PKS_KR"/>
    <property type="match status" value="1"/>
</dbReference>
<dbReference type="NCBIfam" id="TIGR01830">
    <property type="entry name" value="3oxo_ACP_reduc"/>
    <property type="match status" value="1"/>
</dbReference>
<evidence type="ECO:0000313" key="9">
    <source>
        <dbReference type="Proteomes" id="UP000250086"/>
    </source>
</evidence>
<dbReference type="AlphaFoldDB" id="A0A2X0WXE8"/>
<keyword evidence="6" id="KW-0443">Lipid metabolism</keyword>
<organism evidence="8 9">
    <name type="scientific">Anaerobiospirillum thomasii</name>
    <dbReference type="NCBI Taxonomy" id="179995"/>
    <lineage>
        <taxon>Bacteria</taxon>
        <taxon>Pseudomonadati</taxon>
        <taxon>Pseudomonadota</taxon>
        <taxon>Gammaproteobacteria</taxon>
        <taxon>Aeromonadales</taxon>
        <taxon>Succinivibrionaceae</taxon>
        <taxon>Anaerobiospirillum</taxon>
    </lineage>
</organism>
<dbReference type="Pfam" id="PF13561">
    <property type="entry name" value="adh_short_C2"/>
    <property type="match status" value="1"/>
</dbReference>
<evidence type="ECO:0000256" key="5">
    <source>
        <dbReference type="PIRSR" id="PIRSR611284-2"/>
    </source>
</evidence>
<comment type="function">
    <text evidence="1 6">Catalyzes the NADPH-dependent reduction of beta-ketoacyl-ACP substrates to beta-hydroxyacyl-ACP products, the first reductive step in the elongation cycle of fatty acid biosynthesis.</text>
</comment>
<dbReference type="FunFam" id="3.40.50.720:FF:000173">
    <property type="entry name" value="3-oxoacyl-[acyl-carrier protein] reductase"/>
    <property type="match status" value="1"/>
</dbReference>
<feature type="binding site" evidence="5">
    <location>
        <position position="40"/>
    </location>
    <ligand>
        <name>NADP(+)</name>
        <dbReference type="ChEBI" id="CHEBI:58349"/>
    </ligand>
</feature>
<dbReference type="GO" id="GO:0051287">
    <property type="term" value="F:NAD binding"/>
    <property type="evidence" value="ECO:0007669"/>
    <property type="project" value="UniProtKB-UniRule"/>
</dbReference>
<comment type="catalytic activity">
    <reaction evidence="6">
        <text>a (3R)-hydroxyacyl-[ACP] + NADP(+) = a 3-oxoacyl-[ACP] + NADPH + H(+)</text>
        <dbReference type="Rhea" id="RHEA:17397"/>
        <dbReference type="Rhea" id="RHEA-COMP:9916"/>
        <dbReference type="Rhea" id="RHEA-COMP:9945"/>
        <dbReference type="ChEBI" id="CHEBI:15378"/>
        <dbReference type="ChEBI" id="CHEBI:57783"/>
        <dbReference type="ChEBI" id="CHEBI:58349"/>
        <dbReference type="ChEBI" id="CHEBI:78776"/>
        <dbReference type="ChEBI" id="CHEBI:78827"/>
        <dbReference type="EC" id="1.1.1.100"/>
    </reaction>
</comment>
<name>A0A2X0WXE8_9GAMM</name>
<keyword evidence="6" id="KW-0276">Fatty acid metabolism</keyword>
<dbReference type="EMBL" id="UAPV01000001">
    <property type="protein sequence ID" value="SPT70191.1"/>
    <property type="molecule type" value="Genomic_DNA"/>
</dbReference>
<keyword evidence="6" id="KW-0275">Fatty acid biosynthesis</keyword>
<feature type="binding site" evidence="5">
    <location>
        <position position="90"/>
    </location>
    <ligand>
        <name>NADP(+)</name>
        <dbReference type="ChEBI" id="CHEBI:58349"/>
    </ligand>
</feature>
<sequence length="248" mass="25618">MFNLDFSSKIVLVTGASRGIGKGIAEHFAALGATVCGTATSQAGADAITAYLDGKGFGFVMNSLDLDSVDALLPAVIEKCGAAPDILVNNAGITKDGLFMRMKNEDWDAVITCNLTAVARLTKACMSPMLKKRAGRIINITSISGQTGNGGQCNYSAAKAGLIGFTRSLAMELGSRGITVNCVAPGFIETDMTAALNEEQTKAWVNNIPLKRGGSVDDVAGSVVFLASDLAAYITGSTIDVNGGLHCN</sequence>
<evidence type="ECO:0000256" key="2">
    <source>
        <dbReference type="ARBA" id="ARBA00006484"/>
    </source>
</evidence>
<keyword evidence="6" id="KW-0444">Lipid biosynthesis</keyword>
<dbReference type="SUPFAM" id="SSF51735">
    <property type="entry name" value="NAD(P)-binding Rossmann-fold domains"/>
    <property type="match status" value="1"/>
</dbReference>
<evidence type="ECO:0000256" key="4">
    <source>
        <dbReference type="PIRSR" id="PIRSR611284-1"/>
    </source>
</evidence>
<comment type="subunit">
    <text evidence="6">Homotetramer.</text>
</comment>
<dbReference type="Proteomes" id="UP000250086">
    <property type="component" value="Unassembled WGS sequence"/>
</dbReference>
<dbReference type="PANTHER" id="PTHR42879">
    <property type="entry name" value="3-OXOACYL-(ACYL-CARRIER-PROTEIN) REDUCTASE"/>
    <property type="match status" value="1"/>
</dbReference>
<evidence type="ECO:0000256" key="1">
    <source>
        <dbReference type="ARBA" id="ARBA00002607"/>
    </source>
</evidence>
<feature type="binding site" evidence="5">
    <location>
        <begin position="155"/>
        <end position="159"/>
    </location>
    <ligand>
        <name>NADP(+)</name>
        <dbReference type="ChEBI" id="CHEBI:58349"/>
    </ligand>
</feature>
<reference evidence="8 9" key="1">
    <citation type="submission" date="2018-06" db="EMBL/GenBank/DDBJ databases">
        <authorList>
            <consortium name="Pathogen Informatics"/>
            <person name="Doyle S."/>
        </authorList>
    </citation>
    <scope>NUCLEOTIDE SEQUENCE [LARGE SCALE GENOMIC DNA]</scope>
    <source>
        <strain evidence="8 9">NCTC13093</strain>
    </source>
</reference>
<evidence type="ECO:0000256" key="3">
    <source>
        <dbReference type="ARBA" id="ARBA00023002"/>
    </source>
</evidence>
<dbReference type="PANTHER" id="PTHR42879:SF2">
    <property type="entry name" value="3-OXOACYL-[ACYL-CARRIER-PROTEIN] REDUCTASE FABG"/>
    <property type="match status" value="1"/>
</dbReference>
<feature type="binding site" evidence="5">
    <location>
        <begin position="15"/>
        <end position="18"/>
    </location>
    <ligand>
        <name>NADP(+)</name>
        <dbReference type="ChEBI" id="CHEBI:58349"/>
    </ligand>
</feature>
<evidence type="ECO:0000259" key="7">
    <source>
        <dbReference type="SMART" id="SM00822"/>
    </source>
</evidence>
<feature type="active site" description="Proton acceptor" evidence="4">
    <location>
        <position position="155"/>
    </location>
</feature>
<dbReference type="InterPro" id="IPR002347">
    <property type="entry name" value="SDR_fam"/>
</dbReference>
<keyword evidence="3 6" id="KW-0560">Oxidoreductase</keyword>
<dbReference type="NCBIfam" id="NF009466">
    <property type="entry name" value="PRK12826.1-2"/>
    <property type="match status" value="1"/>
</dbReference>
<comment type="pathway">
    <text evidence="6">Lipid metabolism; fatty acid biosynthesis.</text>
</comment>
<dbReference type="PROSITE" id="PS00061">
    <property type="entry name" value="ADH_SHORT"/>
    <property type="match status" value="1"/>
</dbReference>
<dbReference type="PRINTS" id="PR00081">
    <property type="entry name" value="GDHRDH"/>
</dbReference>
<dbReference type="GO" id="GO:0006633">
    <property type="term" value="P:fatty acid biosynthetic process"/>
    <property type="evidence" value="ECO:0007669"/>
    <property type="project" value="UniProtKB-UniPathway"/>
</dbReference>
<evidence type="ECO:0000313" key="8">
    <source>
        <dbReference type="EMBL" id="SPT70191.1"/>
    </source>
</evidence>
<dbReference type="PRINTS" id="PR00080">
    <property type="entry name" value="SDRFAMILY"/>
</dbReference>
<keyword evidence="9" id="KW-1185">Reference proteome</keyword>
<dbReference type="EC" id="1.1.1.100" evidence="6"/>
<proteinExistence type="inferred from homology"/>
<dbReference type="UniPathway" id="UPA00094"/>
<dbReference type="RefSeq" id="WP_113744288.1">
    <property type="nucleotide sequence ID" value="NZ_UAPV01000001.1"/>
</dbReference>
<dbReference type="Gene3D" id="3.40.50.720">
    <property type="entry name" value="NAD(P)-binding Rossmann-like Domain"/>
    <property type="match status" value="1"/>
</dbReference>
<accession>A0A2X0WXE8</accession>
<dbReference type="InterPro" id="IPR036291">
    <property type="entry name" value="NAD(P)-bd_dom_sf"/>
</dbReference>
<dbReference type="InterPro" id="IPR050259">
    <property type="entry name" value="SDR"/>
</dbReference>
<comment type="similarity">
    <text evidence="2 6">Belongs to the short-chain dehydrogenases/reductases (SDR) family.</text>
</comment>
<feature type="binding site" evidence="5">
    <location>
        <position position="188"/>
    </location>
    <ligand>
        <name>NADP(+)</name>
        <dbReference type="ChEBI" id="CHEBI:58349"/>
    </ligand>
</feature>